<reference evidence="3" key="1">
    <citation type="submission" date="2018-05" db="EMBL/GenBank/DDBJ databases">
        <authorList>
            <person name="Lanie J.A."/>
            <person name="Ng W.-L."/>
            <person name="Kazmierczak K.M."/>
            <person name="Andrzejewski T.M."/>
            <person name="Davidsen T.M."/>
            <person name="Wayne K.J."/>
            <person name="Tettelin H."/>
            <person name="Glass J.I."/>
            <person name="Rusch D."/>
            <person name="Podicherti R."/>
            <person name="Tsui H.-C.T."/>
            <person name="Winkler M.E."/>
        </authorList>
    </citation>
    <scope>NUCLEOTIDE SEQUENCE</scope>
</reference>
<organism evidence="3">
    <name type="scientific">marine metagenome</name>
    <dbReference type="NCBI Taxonomy" id="408172"/>
    <lineage>
        <taxon>unclassified sequences</taxon>
        <taxon>metagenomes</taxon>
        <taxon>ecological metagenomes</taxon>
    </lineage>
</organism>
<dbReference type="Gene3D" id="3.40.50.1820">
    <property type="entry name" value="alpha/beta hydrolase"/>
    <property type="match status" value="1"/>
</dbReference>
<name>A0A382D5N3_9ZZZZ</name>
<feature type="non-terminal residue" evidence="3">
    <location>
        <position position="1"/>
    </location>
</feature>
<evidence type="ECO:0000259" key="2">
    <source>
        <dbReference type="Pfam" id="PF00326"/>
    </source>
</evidence>
<accession>A0A382D5N3</accession>
<dbReference type="AlphaFoldDB" id="A0A382D5N3"/>
<dbReference type="InterPro" id="IPR029058">
    <property type="entry name" value="AB_hydrolase_fold"/>
</dbReference>
<feature type="domain" description="Peptidase S9 prolyl oligopeptidase catalytic" evidence="2">
    <location>
        <begin position="88"/>
        <end position="262"/>
    </location>
</feature>
<dbReference type="GO" id="GO:0004252">
    <property type="term" value="F:serine-type endopeptidase activity"/>
    <property type="evidence" value="ECO:0007669"/>
    <property type="project" value="TreeGrafter"/>
</dbReference>
<dbReference type="PANTHER" id="PTHR42776">
    <property type="entry name" value="SERINE PEPTIDASE S9 FAMILY MEMBER"/>
    <property type="match status" value="1"/>
</dbReference>
<dbReference type="Pfam" id="PF00326">
    <property type="entry name" value="Peptidase_S9"/>
    <property type="match status" value="1"/>
</dbReference>
<evidence type="ECO:0000313" key="3">
    <source>
        <dbReference type="EMBL" id="SVB33730.1"/>
    </source>
</evidence>
<gene>
    <name evidence="3" type="ORF">METZ01_LOCUS186584</name>
</gene>
<keyword evidence="1" id="KW-0378">Hydrolase</keyword>
<dbReference type="EMBL" id="UINC01037761">
    <property type="protein sequence ID" value="SVB33730.1"/>
    <property type="molecule type" value="Genomic_DNA"/>
</dbReference>
<proteinExistence type="predicted"/>
<dbReference type="InterPro" id="IPR001375">
    <property type="entry name" value="Peptidase_S9_cat"/>
</dbReference>
<dbReference type="PANTHER" id="PTHR42776:SF27">
    <property type="entry name" value="DIPEPTIDYL PEPTIDASE FAMILY MEMBER 6"/>
    <property type="match status" value="1"/>
</dbReference>
<dbReference type="GO" id="GO:0006508">
    <property type="term" value="P:proteolysis"/>
    <property type="evidence" value="ECO:0007669"/>
    <property type="project" value="InterPro"/>
</dbReference>
<dbReference type="SUPFAM" id="SSF53474">
    <property type="entry name" value="alpha/beta-Hydrolases"/>
    <property type="match status" value="1"/>
</dbReference>
<evidence type="ECO:0000256" key="1">
    <source>
        <dbReference type="ARBA" id="ARBA00022801"/>
    </source>
</evidence>
<sequence>LNPWIKDVTLTKSELISYLNVDGKKLYGILYYPIDYDPQKTYPLVAEIYETFFDNGFNANMNLLANQGWFGFRPSVDLEIGFPGEAWVKGVTTAINTVIDRGLVDEEKLGVHGTSYGGYATNLLITQTNRFAAAINISGKVNIISFLGDSEKITTRNYRAAEEGQDRIGATLWEQPQKYIAHSAIMFADRIDTPLLMLSGEYDWNVPETNQREMYFALRRLGKKVTWVNYMRAGHGAGRAGTQEDFLDHWSRIFDWYATYFSEEEK</sequence>
<protein>
    <recommendedName>
        <fullName evidence="2">Peptidase S9 prolyl oligopeptidase catalytic domain-containing protein</fullName>
    </recommendedName>
</protein>